<dbReference type="CDD" id="cd02241">
    <property type="entry name" value="cupin_OxOx"/>
    <property type="match status" value="1"/>
</dbReference>
<dbReference type="Gene3D" id="2.60.120.10">
    <property type="entry name" value="Jelly Rolls"/>
    <property type="match status" value="1"/>
</dbReference>
<dbReference type="InterPro" id="IPR011051">
    <property type="entry name" value="RmlC_Cupin_sf"/>
</dbReference>
<keyword evidence="7 8" id="KW-0464">Manganese</keyword>
<keyword evidence="3 10" id="KW-0052">Apoplast</keyword>
<dbReference type="SUPFAM" id="SSF51182">
    <property type="entry name" value="RmlC-like cupins"/>
    <property type="match status" value="1"/>
</dbReference>
<evidence type="ECO:0000259" key="11">
    <source>
        <dbReference type="SMART" id="SM00835"/>
    </source>
</evidence>
<dbReference type="InterPro" id="IPR006045">
    <property type="entry name" value="Cupin_1"/>
</dbReference>
<feature type="binding site" evidence="9">
    <location>
        <position position="120"/>
    </location>
    <ligand>
        <name>Mn(2+)</name>
        <dbReference type="ChEBI" id="CHEBI:29035"/>
    </ligand>
</feature>
<comment type="similarity">
    <text evidence="2 10">Belongs to the germin family.</text>
</comment>
<evidence type="ECO:0000313" key="12">
    <source>
        <dbReference type="EMBL" id="PHT60242.1"/>
    </source>
</evidence>
<accession>A0A2G2XRY1</accession>
<evidence type="ECO:0000256" key="7">
    <source>
        <dbReference type="ARBA" id="ARBA00023211"/>
    </source>
</evidence>
<evidence type="ECO:0000256" key="9">
    <source>
        <dbReference type="PIRSR" id="PIRSR601929-2"/>
    </source>
</evidence>
<gene>
    <name evidence="12" type="ORF">CQW23_02605</name>
</gene>
<dbReference type="InterPro" id="IPR001929">
    <property type="entry name" value="Germin"/>
</dbReference>
<evidence type="ECO:0000313" key="13">
    <source>
        <dbReference type="Proteomes" id="UP000224567"/>
    </source>
</evidence>
<dbReference type="SMART" id="SM00835">
    <property type="entry name" value="Cupin_1"/>
    <property type="match status" value="1"/>
</dbReference>
<keyword evidence="5 8" id="KW-0479">Metal-binding</keyword>
<evidence type="ECO:0000256" key="2">
    <source>
        <dbReference type="ARBA" id="ARBA00007456"/>
    </source>
</evidence>
<reference evidence="12 13" key="1">
    <citation type="journal article" date="2017" name="Genome Biol.">
        <title>New reference genome sequences of hot pepper reveal the massive evolution of plant disease-resistance genes by retroduplication.</title>
        <authorList>
            <person name="Kim S."/>
            <person name="Park J."/>
            <person name="Yeom S.I."/>
            <person name="Kim Y.M."/>
            <person name="Seo E."/>
            <person name="Kim K.T."/>
            <person name="Kim M.S."/>
            <person name="Lee J.M."/>
            <person name="Cheong K."/>
            <person name="Shin H.S."/>
            <person name="Kim S.B."/>
            <person name="Han K."/>
            <person name="Lee J."/>
            <person name="Park M."/>
            <person name="Lee H.A."/>
            <person name="Lee H.Y."/>
            <person name="Lee Y."/>
            <person name="Oh S."/>
            <person name="Lee J.H."/>
            <person name="Choi E."/>
            <person name="Choi E."/>
            <person name="Lee S.E."/>
            <person name="Jeon J."/>
            <person name="Kim H."/>
            <person name="Choi G."/>
            <person name="Song H."/>
            <person name="Lee J."/>
            <person name="Lee S.C."/>
            <person name="Kwon J.K."/>
            <person name="Lee H.Y."/>
            <person name="Koo N."/>
            <person name="Hong Y."/>
            <person name="Kim R.W."/>
            <person name="Kang W.H."/>
            <person name="Huh J.H."/>
            <person name="Kang B.C."/>
            <person name="Yang T.J."/>
            <person name="Lee Y.H."/>
            <person name="Bennetzen J.L."/>
            <person name="Choi D."/>
        </authorList>
    </citation>
    <scope>NUCLEOTIDE SEQUENCE [LARGE SCALE GENOMIC DNA]</scope>
    <source>
        <strain evidence="13">cv. PBC81</strain>
    </source>
</reference>
<dbReference type="Pfam" id="PF00190">
    <property type="entry name" value="Cupin_1"/>
    <property type="match status" value="1"/>
</dbReference>
<evidence type="ECO:0000256" key="10">
    <source>
        <dbReference type="RuleBase" id="RU366015"/>
    </source>
</evidence>
<evidence type="ECO:0000256" key="1">
    <source>
        <dbReference type="ARBA" id="ARBA00004271"/>
    </source>
</evidence>
<dbReference type="InterPro" id="IPR014710">
    <property type="entry name" value="RmlC-like_jellyroll"/>
</dbReference>
<evidence type="ECO:0000256" key="6">
    <source>
        <dbReference type="ARBA" id="ARBA00023157"/>
    </source>
</evidence>
<dbReference type="PRINTS" id="PR00325">
    <property type="entry name" value="GERMIN"/>
</dbReference>
<sequence length="214" mass="23565">MNVLVCLRDWIRAERRNQGMEVEPKNEQKLEEIMTSQENSAESCPMHVFVNGKICKDPKLAKADDFFTSGLNVGGNAFPKFGFTLKILNVINNLPELNTLGISIARADLEPQGVVPLHMHPRAAELITVLLEGTLYAGFLVADRANFFKSNLFFKGNPGDVFVFPLGVVLFIYNVGHKKATFLAFYNSQNPGTMAIPGAILASEPPNIDDVLAQ</sequence>
<feature type="binding site" evidence="8">
    <location>
        <position position="120"/>
    </location>
    <ligand>
        <name>oxalate</name>
        <dbReference type="ChEBI" id="CHEBI:30623"/>
    </ligand>
</feature>
<evidence type="ECO:0000256" key="8">
    <source>
        <dbReference type="PIRSR" id="PIRSR601929-1"/>
    </source>
</evidence>
<feature type="binding site" evidence="8">
    <location>
        <position position="125"/>
    </location>
    <ligand>
        <name>oxalate</name>
        <dbReference type="ChEBI" id="CHEBI:30623"/>
    </ligand>
</feature>
<dbReference type="EMBL" id="MLFT02000001">
    <property type="protein sequence ID" value="PHT60242.1"/>
    <property type="molecule type" value="Genomic_DNA"/>
</dbReference>
<feature type="binding site" evidence="9">
    <location>
        <position position="125"/>
    </location>
    <ligand>
        <name>Mn(2+)</name>
        <dbReference type="ChEBI" id="CHEBI:29035"/>
    </ligand>
</feature>
<keyword evidence="6" id="KW-1015">Disulfide bond</keyword>
<feature type="binding site" evidence="9">
    <location>
        <position position="118"/>
    </location>
    <ligand>
        <name>Mn(2+)</name>
        <dbReference type="ChEBI" id="CHEBI:29035"/>
    </ligand>
</feature>
<organism evidence="12 13">
    <name type="scientific">Capsicum baccatum</name>
    <name type="common">Peruvian pepper</name>
    <dbReference type="NCBI Taxonomy" id="33114"/>
    <lineage>
        <taxon>Eukaryota</taxon>
        <taxon>Viridiplantae</taxon>
        <taxon>Streptophyta</taxon>
        <taxon>Embryophyta</taxon>
        <taxon>Tracheophyta</taxon>
        <taxon>Spermatophyta</taxon>
        <taxon>Magnoliopsida</taxon>
        <taxon>eudicotyledons</taxon>
        <taxon>Gunneridae</taxon>
        <taxon>Pentapetalae</taxon>
        <taxon>asterids</taxon>
        <taxon>lamiids</taxon>
        <taxon>Solanales</taxon>
        <taxon>Solanaceae</taxon>
        <taxon>Solanoideae</taxon>
        <taxon>Capsiceae</taxon>
        <taxon>Capsicum</taxon>
    </lineage>
</organism>
<name>A0A2G2XRY1_CAPBA</name>
<evidence type="ECO:0000256" key="4">
    <source>
        <dbReference type="ARBA" id="ARBA00022525"/>
    </source>
</evidence>
<feature type="domain" description="Cupin type-1" evidence="11">
    <location>
        <begin position="69"/>
        <end position="202"/>
    </location>
</feature>
<comment type="caution">
    <text evidence="12">The sequence shown here is derived from an EMBL/GenBank/DDBJ whole genome shotgun (WGS) entry which is preliminary data.</text>
</comment>
<keyword evidence="4 10" id="KW-0964">Secreted</keyword>
<dbReference type="Proteomes" id="UP000224567">
    <property type="component" value="Unassembled WGS sequence"/>
</dbReference>
<proteinExistence type="inferred from homology"/>
<dbReference type="OrthoDB" id="1921208at2759"/>
<protein>
    <recommendedName>
        <fullName evidence="10">Germin-like protein</fullName>
    </recommendedName>
</protein>
<dbReference type="GO" id="GO:0030145">
    <property type="term" value="F:manganese ion binding"/>
    <property type="evidence" value="ECO:0007669"/>
    <property type="project" value="UniProtKB-UniRule"/>
</dbReference>
<comment type="subcellular location">
    <subcellularLocation>
        <location evidence="1 10">Secreted</location>
        <location evidence="1 10">Extracellular space</location>
        <location evidence="1 10">Apoplast</location>
    </subcellularLocation>
</comment>
<evidence type="ECO:0000256" key="3">
    <source>
        <dbReference type="ARBA" id="ARBA00022523"/>
    </source>
</evidence>
<keyword evidence="13" id="KW-1185">Reference proteome</keyword>
<dbReference type="GO" id="GO:0048046">
    <property type="term" value="C:apoplast"/>
    <property type="evidence" value="ECO:0007669"/>
    <property type="project" value="UniProtKB-SubCell"/>
</dbReference>
<dbReference type="PANTHER" id="PTHR31238">
    <property type="entry name" value="GERMIN-LIKE PROTEIN SUBFAMILY 3 MEMBER 3"/>
    <property type="match status" value="1"/>
</dbReference>
<evidence type="ECO:0000256" key="5">
    <source>
        <dbReference type="ARBA" id="ARBA00022723"/>
    </source>
</evidence>
<dbReference type="AlphaFoldDB" id="A0A2G2XRY1"/>
<reference evidence="13" key="2">
    <citation type="journal article" date="2017" name="J. Anim. Genet.">
        <title>Multiple reference genome sequences of hot pepper reveal the massive evolution of plant disease resistance genes by retroduplication.</title>
        <authorList>
            <person name="Kim S."/>
            <person name="Park J."/>
            <person name="Yeom S.-I."/>
            <person name="Kim Y.-M."/>
            <person name="Seo E."/>
            <person name="Kim K.-T."/>
            <person name="Kim M.-S."/>
            <person name="Lee J.M."/>
            <person name="Cheong K."/>
            <person name="Shin H.-S."/>
            <person name="Kim S.-B."/>
            <person name="Han K."/>
            <person name="Lee J."/>
            <person name="Park M."/>
            <person name="Lee H.-A."/>
            <person name="Lee H.-Y."/>
            <person name="Lee Y."/>
            <person name="Oh S."/>
            <person name="Lee J.H."/>
            <person name="Choi E."/>
            <person name="Choi E."/>
            <person name="Lee S.E."/>
            <person name="Jeon J."/>
            <person name="Kim H."/>
            <person name="Choi G."/>
            <person name="Song H."/>
            <person name="Lee J."/>
            <person name="Lee S.-C."/>
            <person name="Kwon J.-K."/>
            <person name="Lee H.-Y."/>
            <person name="Koo N."/>
            <person name="Hong Y."/>
            <person name="Kim R.W."/>
            <person name="Kang W.-H."/>
            <person name="Huh J.H."/>
            <person name="Kang B.-C."/>
            <person name="Yang T.-J."/>
            <person name="Lee Y.-H."/>
            <person name="Bennetzen J.L."/>
            <person name="Choi D."/>
        </authorList>
    </citation>
    <scope>NUCLEOTIDE SEQUENCE [LARGE SCALE GENOMIC DNA]</scope>
    <source>
        <strain evidence="13">cv. PBC81</strain>
    </source>
</reference>
<dbReference type="InterPro" id="IPR019780">
    <property type="entry name" value="Germin_Mn-BS"/>
</dbReference>
<dbReference type="PROSITE" id="PS00725">
    <property type="entry name" value="GERMIN"/>
    <property type="match status" value="1"/>
</dbReference>